<gene>
    <name evidence="1" type="ORF">RCO7_09194</name>
</gene>
<dbReference type="Proteomes" id="UP000178129">
    <property type="component" value="Unassembled WGS sequence"/>
</dbReference>
<protein>
    <submittedName>
        <fullName evidence="1">Uncharacterized protein</fullName>
    </submittedName>
</protein>
<reference evidence="2" key="1">
    <citation type="submission" date="2016-03" db="EMBL/GenBank/DDBJ databases">
        <authorList>
            <person name="Ploux O."/>
        </authorList>
    </citation>
    <scope>NUCLEOTIDE SEQUENCE [LARGE SCALE GENOMIC DNA]</scope>
    <source>
        <strain evidence="2">UK7</strain>
    </source>
</reference>
<organism evidence="1 2">
    <name type="scientific">Rhynchosporium graminicola</name>
    <dbReference type="NCBI Taxonomy" id="2792576"/>
    <lineage>
        <taxon>Eukaryota</taxon>
        <taxon>Fungi</taxon>
        <taxon>Dikarya</taxon>
        <taxon>Ascomycota</taxon>
        <taxon>Pezizomycotina</taxon>
        <taxon>Leotiomycetes</taxon>
        <taxon>Helotiales</taxon>
        <taxon>Ploettnerulaceae</taxon>
        <taxon>Rhynchosporium</taxon>
    </lineage>
</organism>
<name>A0A1E1L313_9HELO</name>
<evidence type="ECO:0000313" key="2">
    <source>
        <dbReference type="Proteomes" id="UP000178129"/>
    </source>
</evidence>
<dbReference type="EMBL" id="FJUW01000033">
    <property type="protein sequence ID" value="CZT04902.1"/>
    <property type="molecule type" value="Genomic_DNA"/>
</dbReference>
<keyword evidence="2" id="KW-1185">Reference proteome</keyword>
<dbReference type="AlphaFoldDB" id="A0A1E1L313"/>
<proteinExistence type="predicted"/>
<sequence>MSLYSVVGAVIRSIEDLSNDWYDLPDHDGEAIPNEDEPEGAESSCTEFCGGREAVVRKLPNPKTDRISGTIRTFVRYVYYSHSLLLRSAGLASGGSCPSDMNSAAVKEGLRVVMGECRTLRDEPHMFSSIELKEKFQLATSILVDAMLSIEKLRKELLEIKEQVYSPVTDMHQPFSSLLLQTPVVFPMPAFLPDKLHGKHPWNNWLDNSAQSTTGWVAIQQKLPRTGEKLMRQLSLLYDVVQDQFEEEAVPEVFHESNDKVPSPGDTFRHMTWSGFCTLPRYNLGFKNGKRKEYDFNGITTLEHFSERLRFLYKGNGMELGTDNCPYFRFAMAYTKL</sequence>
<accession>A0A1E1L313</accession>
<evidence type="ECO:0000313" key="1">
    <source>
        <dbReference type="EMBL" id="CZT04902.1"/>
    </source>
</evidence>
<dbReference type="InParanoid" id="A0A1E1L313"/>
<comment type="caution">
    <text evidence="1">The sequence shown here is derived from an EMBL/GenBank/DDBJ whole genome shotgun (WGS) entry which is preliminary data.</text>
</comment>